<dbReference type="Pfam" id="PF03077">
    <property type="entry name" value="VacA2"/>
    <property type="match status" value="5"/>
</dbReference>
<dbReference type="EMBL" id="CP002605">
    <property type="protein sequence ID" value="AEE70409.1"/>
    <property type="molecule type" value="Genomic_DNA"/>
</dbReference>
<dbReference type="KEGG" id="hpx:HMPREF0462_0804"/>
<evidence type="ECO:0000313" key="3">
    <source>
        <dbReference type="Proteomes" id="UP000008459"/>
    </source>
</evidence>
<dbReference type="InterPro" id="IPR006626">
    <property type="entry name" value="PbH1"/>
</dbReference>
<dbReference type="Proteomes" id="UP000008459">
    <property type="component" value="Chromosome"/>
</dbReference>
<protein>
    <submittedName>
        <fullName evidence="2">Outer membrane autotransporter barrel domain protein</fullName>
    </submittedName>
</protein>
<dbReference type="SMART" id="SM00710">
    <property type="entry name" value="PbH1"/>
    <property type="match status" value="9"/>
</dbReference>
<dbReference type="InterPro" id="IPR004311">
    <property type="entry name" value="Vacuolating_cytotoxin_put"/>
</dbReference>
<dbReference type="InterPro" id="IPR005546">
    <property type="entry name" value="Autotransporte_beta"/>
</dbReference>
<accession>F4D5Y4</accession>
<reference evidence="2 3" key="1">
    <citation type="submission" date="2011-03" db="EMBL/GenBank/DDBJ databases">
        <authorList>
            <person name="Muzny D."/>
            <person name="Qin X."/>
            <person name="Deng J."/>
            <person name="Jiang H."/>
            <person name="Liu Y."/>
            <person name="Qu J."/>
            <person name="Song X.-Z."/>
            <person name="Zhang L."/>
            <person name="Thornton R."/>
            <person name="Coyle M."/>
            <person name="Francisco L."/>
            <person name="Jackson L."/>
            <person name="Javaid M."/>
            <person name="Korchina V."/>
            <person name="Kovar C."/>
            <person name="Mata R."/>
            <person name="Mathew T."/>
            <person name="Ngo R."/>
            <person name="Nguyen L."/>
            <person name="Nguyen N."/>
            <person name="Okwuonu G."/>
            <person name="Ongeri F."/>
            <person name="Pham C."/>
            <person name="Simmons D."/>
            <person name="Wilczek-Boney K."/>
            <person name="Hale W."/>
            <person name="Jakkamsetti A."/>
            <person name="Pham P."/>
            <person name="Ruth R."/>
            <person name="San Lucas F."/>
            <person name="Warren J."/>
            <person name="Zhang J."/>
            <person name="Zhao Z."/>
            <person name="Zhou C."/>
            <person name="Zhu D."/>
            <person name="Lee S."/>
            <person name="Bess C."/>
            <person name="Blankenburg K."/>
            <person name="Forbes L."/>
            <person name="Fu Q."/>
            <person name="Gubbala S."/>
            <person name="Hirani K."/>
            <person name="Jayaseelan J.C."/>
            <person name="Lara F."/>
            <person name="Munidasa M."/>
            <person name="Palculict T."/>
            <person name="Patil S."/>
            <person name="Pu L.-L."/>
            <person name="Saada N."/>
            <person name="Tang L."/>
            <person name="Weissenberger G."/>
            <person name="Zhu Y."/>
            <person name="Hemphill L."/>
            <person name="Shang Y."/>
            <person name="Youmans B."/>
            <person name="Ayvaz T."/>
            <person name="Ross M."/>
            <person name="Santibanez J."/>
            <person name="Aqrawi P."/>
            <person name="Gross S."/>
            <person name="Joshi V."/>
            <person name="Fowler G."/>
            <person name="Nazareth L."/>
            <person name="Reid J."/>
            <person name="Worley K."/>
            <person name="Petrosino J."/>
            <person name="Highlander S."/>
            <person name="Gibbs R."/>
            <person name="Gibbs R."/>
        </authorList>
    </citation>
    <scope>NUCLEOTIDE SEQUENCE [LARGE SCALE GENOMIC DNA]</scope>
    <source>
        <strain evidence="2 3">83</strain>
    </source>
</reference>
<dbReference type="SUPFAM" id="SSF103515">
    <property type="entry name" value="Autotransporter"/>
    <property type="match status" value="1"/>
</dbReference>
<organism evidence="2 3">
    <name type="scientific">Helicobacter pylori 83</name>
    <dbReference type="NCBI Taxonomy" id="585538"/>
    <lineage>
        <taxon>Bacteria</taxon>
        <taxon>Pseudomonadati</taxon>
        <taxon>Campylobacterota</taxon>
        <taxon>Epsilonproteobacteria</taxon>
        <taxon>Campylobacterales</taxon>
        <taxon>Helicobacteraceae</taxon>
        <taxon>Helicobacter</taxon>
    </lineage>
</organism>
<dbReference type="HOGENOM" id="CLU_000633_0_0_7"/>
<sequence length="3211" mass="350902">MKGFKMKGFKMKGFKMKGFKMKGFKMIDKNDKTDLKNKRFKNHSFKGVKKKIAKKYKIKNSPLTIYPLKTHSNFSASFNKKIFLGLGFVSALSAEDYNSSVYWLNSVNENNSNKSYYVSPLRTWAGGNRSFTQNYNNSKLYIGTKNASATPNNSSVWFGEKGYIGFITGVFKARDIFITGAVGSGNELKTGGGAILVFESSNELSANGAYFQNNRAGMQTSWINLISNHSVNLTNTDFGNQTPNGGFNVMGRKITYNGGIVNGGNFGFDNVDSNGTTTISGVTFNNNGALTYKGGNGIGGSITFTNSNINHYKLNLNANSVTFNNSALGSMPNGNANTVGNAYILNASNITFNNLTFNGGWFVFDRSNASVHFQGTTTINNPTSPFVNMSAKVTINPNAVFNIQNYTPTIGSAYTLFSMKNGSIAYNDVSNLWNIIRLKNTQATKDNSKNATSNNNTHTYYVTYNLGGTLYNFRQIFSPNSIVLQSVYYGANNIYYTNSVNIHDNVFNLKNTNDDRADAIFYLNGLNTWNYTNARFTQTYGGKNSALVFNATTPWANGSIPKSNSTVRFGGYEGVNWGKTGYITGTFTADRVYITGNMMSGNGAQTGGGATLNFVGTTEINIAGATFKNLKTTSQNSYMTFMALGDSSGSGKINVSQSDFYDWTGGGYDFTGNGAFDSVNFNKAYYKFQGAQNSYTFKNTNFLAGNFKFQGKTTIEKSVLDDASYTFNGVNNTFNEDKFNGGSFNFNHAEQTDAFNNNSFNSGSFSFNAKQVDFSGNSFNGGVFDFNNTPKVSFTDDTFNVNNQFKINGAQTTFTFNKGVVFNMQGLLSSLSVGTTYQLLNAKSVDYKNNNALYQMLRWTSGENPSGKLVDENQSVPSSSKIYNVHFIDNGLTYYIKENFNNGITLTRLCTLGYTHCVNIHNDVFHLKNINNNASNTVFYLNGMTTWKNAGTGAFTQNYSGANSVLVFNQTTPFLNGANPTSNSVVSFGKTSGAEWGLVGYIQGVFKANQIDIAGTIRSGNGAQTGGGATLVFNAQKRLNIANANLNNDKAGLQDSWMNFIVNNGNLNATNANFSNQTPHGGFNLKANNITWDKGSVNGGGNFGVDNANSNGTTTISGVTFNNNGTLIYKGGENSAGNSLTLENNTFNSYNINAKVQNLIFNNNSFSGGSYSFNDTKNTTFKGTNTLINSDPFSRLQGSIAIDNNSIFNIERDLTDNTTYTLLSGNNIKYNNEILADNAFSKNLWNLIHYGGERGTLLRMEKNTYFVQFTQSNGQKFVFEETFNSGSITYKYLTLNSSPFHTDADSKDIWSQLRKQFDFIPGKTPVCVGVCYIAPYKNQDLIGSSAFAWSLNFGATVVGTLLLGSAQEKANNNGGSIWFGKNNLLYLHGNFNATNIFLTNNFNVGNPNAGGGATINFNADETLNADGLNYTNFQTVAMGLQTSASQHSWANFNSRFSIDIKNSNFRDFTWGGFNFNSGRITFENTTFSGWTNINGATESGSSYVNMVANTDLIFTNSILGGGIRYDLKANNIIFNNSQMVIDVSKNVNQSSLNGNVTFNNSRLSIKPNAAINIGDSQTQTTLENASSLSFYNNSVANFNGTTAFNGVSYLNLNPNAQLSFNQANFNNANVTFYGIPLFGKTPDFGNSVRLINFKGNTNFNQATLNLRAKNIHINFQGASTFENNSTMNLAESSQASFNTLSVEGETDFNLNGSSLLNFNGDSVFNAPVSFYANNSQISFTKLATFNADASFDLGNNSTLNFQSVLLNGSLNLLGNGANALSVNASGNFSFGTQGVLNLSNVNLFDAKNKPLVYNILQAQNIQGLMGNNGYEKIRFYGIQIDKADYSFNNGVYSWSFTNPLNTTETITETLHNNRLKVQISQNGASNNEMFNLAPSLYDYQKNPYNESANSYNYTSGKAGTYYLTSNIKGFNQNNEIPGTYNAQNQPLQALHIYNQAITKQDLSVIASLGKEFLPKIANLLSSGALDNLNLNSPNSFETILGIFEKYGITLNQENWKSLLKIINGFSNTANYHFSQGNLVVGAIKEGQTNTKSVVWFGGDGYKEPCAVGNNTCQMFRQTNLGQLLHSTSPYLGYINANFRAKSIYITGTIGSGNAWGSGGSANVSFESDTNLVLNQANIDAQGTDKIFSYLGQGGIEKLFGEKGLGNILSNIIYEESLNDNAIPKDLASMIPKDFGSKTLSSLLSPTEVNNLLGVSAFKNAIMEILNSKTVGDVFGENGLLNALDPIKRKEIDQMLLEQIQAHSSGFEKFIVKTLGIENVENFINNWYGKQSLSSFANNFVPGGLNQALDKIGSNSDAKDLQSFLDKTTFGDILNQMISQAPLINKLISWLGPQDLSVLVNIALNSITNPSKELTSTISSIGEKALNDLLGEGVVNKIMSNQVLGQMINKIIADKGFGGVYNQGLGSILPKSLQKELEQFGLGSLLGSRGLHNLWQKGNFNFVAKDYVFVNNSSFSNATGGELNFVAGKSIIFNGKNTINFTQYQGRLSFISQDFSNISLDTLNATNGLTLSAPRNDISVQKGQICVNVLNCMGEKKANSSTSSAPTNETLEVNANNFAFLGTIKANGLVDFSKVLQNTTIGTLDLGSNATFKANNLIVNNAFNNNSNHRADISGNLNVVKGAALITNENGLNVGGDFKSEGSLIFNLNNPTHQTIINVTGASTIMSYNNQALINLNTQLKQGVYTLINAKRMVYGYDNQMILGGSLSDYLKLYTLIDFNGKRMRLNGDSLSYDNQPVNIKDGGLVVSFKDSQGQMVYSSILYDKVQVTVSDKPINIQAPSLEYYIKYIQGSAGLNAIKSAGNNSLMWLNALFVAKGGNPLFAPYYLQDNSTEHIVTLMKDITSALGMLSKSNLKNNSTDVLQLNTYTQQMGRLAKLSSFASFDSTDFSERLSSLKNQRFADAIPNAMDVILKYSQRDKLKNNLWATGVGGVSFVENGTGTLYGINVGYDRFIKGVIVGGYAAYGYSGFYERITSSKSDNVDVGLYARAFIKKSELTFSVNETWGDNKTQISSNDTLLSMINQSYQYSTWTTNARVNYGYDFMFKNKSVIVKPQIGLRYYYIGMTGLEGVMNNALYNQFKANADPSKKSVLMIDFAFENRHYFNKNSYFYAIGGIGRDLLVRSMGDKLVRFIGDNILSYRKGELYNTFANITTGGEIRLFKSFYVNAGVGARFGLDYKMINITGNIGMRLAF</sequence>
<dbReference type="InterPro" id="IPR036709">
    <property type="entry name" value="Autotransporte_beta_dom_sf"/>
</dbReference>
<proteinExistence type="predicted"/>
<dbReference type="PATRIC" id="fig|585538.3.peg.825"/>
<evidence type="ECO:0000313" key="2">
    <source>
        <dbReference type="EMBL" id="AEE70409.1"/>
    </source>
</evidence>
<name>F4D5Y4_HELPX</name>
<gene>
    <name evidence="2" type="ORF">HMPREF0462_0804</name>
</gene>
<evidence type="ECO:0000259" key="1">
    <source>
        <dbReference type="PROSITE" id="PS51208"/>
    </source>
</evidence>
<dbReference type="SMART" id="SM00869">
    <property type="entry name" value="Autotransporter"/>
    <property type="match status" value="1"/>
</dbReference>
<dbReference type="PROSITE" id="PS51208">
    <property type="entry name" value="AUTOTRANSPORTER"/>
    <property type="match status" value="1"/>
</dbReference>
<feature type="domain" description="Autotransporter" evidence="1">
    <location>
        <begin position="2936"/>
        <end position="3211"/>
    </location>
</feature>